<sequence length="44" mass="4750">MDVTECVTSQFKKVTEKLKIKTRAISRQAGYDAGSAIAASGKNF</sequence>
<comment type="caution">
    <text evidence="1">The sequence shown here is derived from an EMBL/GenBank/DDBJ whole genome shotgun (WGS) entry which is preliminary data.</text>
</comment>
<gene>
    <name evidence="1" type="ORF">BN137_3423</name>
</gene>
<accession>K8A3G6</accession>
<reference evidence="1" key="1">
    <citation type="submission" date="2012-07" db="EMBL/GenBank/DDBJ databases">
        <authorList>
            <person name="Cummings C."/>
        </authorList>
    </citation>
    <scope>NUCLEOTIDE SEQUENCE</scope>
    <source>
        <strain evidence="1">1330</strain>
    </source>
</reference>
<dbReference type="Proteomes" id="UP000009340">
    <property type="component" value="Unassembled WGS sequence"/>
</dbReference>
<dbReference type="EMBL" id="CAKW01000125">
    <property type="protein sequence ID" value="CCJ74030.1"/>
    <property type="molecule type" value="Genomic_DNA"/>
</dbReference>
<protein>
    <submittedName>
        <fullName evidence="1">Uncharacterized protein</fullName>
    </submittedName>
</protein>
<dbReference type="AlphaFoldDB" id="K8A3G6"/>
<name>K8A3G6_9ENTR</name>
<evidence type="ECO:0000313" key="1">
    <source>
        <dbReference type="EMBL" id="CCJ74030.1"/>
    </source>
</evidence>
<proteinExistence type="predicted"/>
<organism evidence="1 2">
    <name type="scientific">Cronobacter condimenti 1330</name>
    <dbReference type="NCBI Taxonomy" id="1073999"/>
    <lineage>
        <taxon>Bacteria</taxon>
        <taxon>Pseudomonadati</taxon>
        <taxon>Pseudomonadota</taxon>
        <taxon>Gammaproteobacteria</taxon>
        <taxon>Enterobacterales</taxon>
        <taxon>Enterobacteriaceae</taxon>
        <taxon>Cronobacter</taxon>
    </lineage>
</organism>
<evidence type="ECO:0000313" key="2">
    <source>
        <dbReference type="Proteomes" id="UP000009340"/>
    </source>
</evidence>